<evidence type="ECO:0000313" key="2">
    <source>
        <dbReference type="EMBL" id="NEE03982.1"/>
    </source>
</evidence>
<dbReference type="AlphaFoldDB" id="A0A6L9SHR6"/>
<sequence>MFPAVQATGRAPVDRRTVVEATAWRVRTGAPWCDLPERFGNRNTI</sequence>
<dbReference type="Pfam" id="PF13340">
    <property type="entry name" value="DUF4096"/>
    <property type="match status" value="1"/>
</dbReference>
<evidence type="ECO:0000259" key="1">
    <source>
        <dbReference type="Pfam" id="PF13340"/>
    </source>
</evidence>
<feature type="domain" description="Insertion element IS402-like" evidence="1">
    <location>
        <begin position="3"/>
        <end position="45"/>
    </location>
</feature>
<gene>
    <name evidence="2" type="ORF">G1H10_27815</name>
</gene>
<dbReference type="InterPro" id="IPR025161">
    <property type="entry name" value="IS402-like_dom"/>
</dbReference>
<accession>A0A6L9SHR6</accession>
<dbReference type="EMBL" id="JAAGOA010000027">
    <property type="protein sequence ID" value="NEE03982.1"/>
    <property type="molecule type" value="Genomic_DNA"/>
</dbReference>
<name>A0A6L9SHR6_9ACTN</name>
<proteinExistence type="predicted"/>
<organism evidence="2 3">
    <name type="scientific">Phytoactinopolyspora halotolerans</name>
    <dbReference type="NCBI Taxonomy" id="1981512"/>
    <lineage>
        <taxon>Bacteria</taxon>
        <taxon>Bacillati</taxon>
        <taxon>Actinomycetota</taxon>
        <taxon>Actinomycetes</taxon>
        <taxon>Jiangellales</taxon>
        <taxon>Jiangellaceae</taxon>
        <taxon>Phytoactinopolyspora</taxon>
    </lineage>
</organism>
<dbReference type="Proteomes" id="UP000475214">
    <property type="component" value="Unassembled WGS sequence"/>
</dbReference>
<comment type="caution">
    <text evidence="2">The sequence shown here is derived from an EMBL/GenBank/DDBJ whole genome shotgun (WGS) entry which is preliminary data.</text>
</comment>
<evidence type="ECO:0000313" key="3">
    <source>
        <dbReference type="Proteomes" id="UP000475214"/>
    </source>
</evidence>
<reference evidence="2 3" key="1">
    <citation type="submission" date="2020-02" db="EMBL/GenBank/DDBJ databases">
        <authorList>
            <person name="Li X.-J."/>
            <person name="Han X.-M."/>
        </authorList>
    </citation>
    <scope>NUCLEOTIDE SEQUENCE [LARGE SCALE GENOMIC DNA]</scope>
    <source>
        <strain evidence="2 3">CCTCC AB 2017055</strain>
    </source>
</reference>
<keyword evidence="3" id="KW-1185">Reference proteome</keyword>
<protein>
    <submittedName>
        <fullName evidence="2">Transposase</fullName>
    </submittedName>
</protein>